<dbReference type="PANTHER" id="PTHR30466:SF1">
    <property type="entry name" value="FMN REDUCTASE (NADH) RUTF"/>
    <property type="match status" value="1"/>
</dbReference>
<dbReference type="SMART" id="SM00903">
    <property type="entry name" value="Flavin_Reduct"/>
    <property type="match status" value="1"/>
</dbReference>
<dbReference type="Pfam" id="PF01613">
    <property type="entry name" value="Flavin_Reduct"/>
    <property type="match status" value="1"/>
</dbReference>
<dbReference type="GO" id="GO:0010181">
    <property type="term" value="F:FMN binding"/>
    <property type="evidence" value="ECO:0007669"/>
    <property type="project" value="InterPro"/>
</dbReference>
<keyword evidence="1" id="KW-0560">Oxidoreductase</keyword>
<evidence type="ECO:0000259" key="2">
    <source>
        <dbReference type="SMART" id="SM00903"/>
    </source>
</evidence>
<dbReference type="InterPro" id="IPR050268">
    <property type="entry name" value="NADH-dep_flavin_reductase"/>
</dbReference>
<dbReference type="GO" id="GO:0042602">
    <property type="term" value="F:riboflavin reductase (NADPH) activity"/>
    <property type="evidence" value="ECO:0007669"/>
    <property type="project" value="TreeGrafter"/>
</dbReference>
<accession>A0A7J5B2C0</accession>
<name>A0A7J5B2C0_9MICO</name>
<dbReference type="Gene3D" id="3.10.450.50">
    <property type="match status" value="1"/>
</dbReference>
<reference evidence="3 4" key="1">
    <citation type="submission" date="2019-09" db="EMBL/GenBank/DDBJ databases">
        <title>Phylogeny of genus Pseudoclavibacter and closely related genus.</title>
        <authorList>
            <person name="Li Y."/>
        </authorList>
    </citation>
    <scope>NUCLEOTIDE SEQUENCE [LARGE SCALE GENOMIC DNA]</scope>
    <source>
        <strain evidence="3 4">THG-MD12</strain>
    </source>
</reference>
<dbReference type="Pfam" id="PF07366">
    <property type="entry name" value="SnoaL"/>
    <property type="match status" value="1"/>
</dbReference>
<feature type="domain" description="Flavin reductase like" evidence="2">
    <location>
        <begin position="167"/>
        <end position="307"/>
    </location>
</feature>
<dbReference type="GO" id="GO:0030638">
    <property type="term" value="P:polyketide metabolic process"/>
    <property type="evidence" value="ECO:0007669"/>
    <property type="project" value="InterPro"/>
</dbReference>
<dbReference type="SUPFAM" id="SSF54427">
    <property type="entry name" value="NTF2-like"/>
    <property type="match status" value="1"/>
</dbReference>
<dbReference type="InterPro" id="IPR032710">
    <property type="entry name" value="NTF2-like_dom_sf"/>
</dbReference>
<gene>
    <name evidence="3" type="ORF">F8O03_06880</name>
</gene>
<dbReference type="InterPro" id="IPR002563">
    <property type="entry name" value="Flavin_Rdtase-like_dom"/>
</dbReference>
<dbReference type="OrthoDB" id="9792858at2"/>
<dbReference type="InterPro" id="IPR012349">
    <property type="entry name" value="Split_barrel_FMN-bd"/>
</dbReference>
<dbReference type="PANTHER" id="PTHR30466">
    <property type="entry name" value="FLAVIN REDUCTASE"/>
    <property type="match status" value="1"/>
</dbReference>
<dbReference type="InterPro" id="IPR009959">
    <property type="entry name" value="Cyclase_SnoaL-like"/>
</dbReference>
<dbReference type="Proteomes" id="UP000490386">
    <property type="component" value="Unassembled WGS sequence"/>
</dbReference>
<dbReference type="RefSeq" id="WP_151423229.1">
    <property type="nucleotide sequence ID" value="NZ_CANKVH010000001.1"/>
</dbReference>
<comment type="caution">
    <text evidence="3">The sequence shown here is derived from an EMBL/GenBank/DDBJ whole genome shotgun (WGS) entry which is preliminary data.</text>
</comment>
<keyword evidence="4" id="KW-1185">Reference proteome</keyword>
<evidence type="ECO:0000313" key="3">
    <source>
        <dbReference type="EMBL" id="KAB1638129.1"/>
    </source>
</evidence>
<dbReference type="AlphaFoldDB" id="A0A7J5B2C0"/>
<dbReference type="EMBL" id="WBJX01000002">
    <property type="protein sequence ID" value="KAB1638129.1"/>
    <property type="molecule type" value="Genomic_DNA"/>
</dbReference>
<organism evidence="3 4">
    <name type="scientific">Pseudoclavibacter terrae</name>
    <dbReference type="NCBI Taxonomy" id="1530195"/>
    <lineage>
        <taxon>Bacteria</taxon>
        <taxon>Bacillati</taxon>
        <taxon>Actinomycetota</taxon>
        <taxon>Actinomycetes</taxon>
        <taxon>Micrococcales</taxon>
        <taxon>Microbacteriaceae</taxon>
        <taxon>Pseudoclavibacter</taxon>
    </lineage>
</organism>
<protein>
    <submittedName>
        <fullName evidence="3">DUF4440 domain-containing protein</fullName>
    </submittedName>
</protein>
<evidence type="ECO:0000256" key="1">
    <source>
        <dbReference type="ARBA" id="ARBA00023002"/>
    </source>
</evidence>
<evidence type="ECO:0000313" key="4">
    <source>
        <dbReference type="Proteomes" id="UP000490386"/>
    </source>
</evidence>
<dbReference type="SUPFAM" id="SSF50475">
    <property type="entry name" value="FMN-binding split barrel"/>
    <property type="match status" value="1"/>
</dbReference>
<sequence length="314" mass="34248">MQANIKDAVAAAWSDAWDRGDFGAFEALVTPDYQRESTRSGRVSTLDEFKQEVTEVRAAFPDLVTRIDRVLVEDDALAVFWTSDGTFTQPLGTVPPTGKRVITNGSNYATLRDGLISHERVTWDSAELLTHLGLPSLHSAFEDADADYADESTAPPREMLKAFNKQFISGVTVVTTKDEDGKPRGLAVSAYSSVSLDPPLVLVCVQKSSSTYPSLFRSTNLGINILSSEQQDVLATFASKSADKFADITWHEAPEGSPLIDGSSASIEVEIKERFQALTHTIFIGRVHHATTTDDAPILYKAGKFFDGRGLSQL</sequence>
<dbReference type="Gene3D" id="2.30.110.10">
    <property type="entry name" value="Electron Transport, Fmn-binding Protein, Chain A"/>
    <property type="match status" value="1"/>
</dbReference>
<proteinExistence type="predicted"/>